<dbReference type="Gene3D" id="3.40.50.300">
    <property type="entry name" value="P-loop containing nucleotide triphosphate hydrolases"/>
    <property type="match status" value="1"/>
</dbReference>
<proteinExistence type="predicted"/>
<dbReference type="RefSeq" id="WP_005831476.1">
    <property type="nucleotide sequence ID" value="NZ_BJOD01000075.1"/>
</dbReference>
<keyword evidence="4" id="KW-1185">Reference proteome</keyword>
<evidence type="ECO:0000313" key="2">
    <source>
        <dbReference type="EMBL" id="RNB47271.1"/>
    </source>
</evidence>
<dbReference type="Proteomes" id="UP000317180">
    <property type="component" value="Unassembled WGS sequence"/>
</dbReference>
<name>A0A3M8A8C0_9BACL</name>
<gene>
    <name evidence="1" type="ORF">BAG01nite_45920</name>
    <name evidence="2" type="ORF">EB820_24650</name>
</gene>
<dbReference type="OrthoDB" id="2474375at2"/>
<evidence type="ECO:0000313" key="3">
    <source>
        <dbReference type="Proteomes" id="UP000276178"/>
    </source>
</evidence>
<comment type="caution">
    <text evidence="2">The sequence shown here is derived from an EMBL/GenBank/DDBJ whole genome shotgun (WGS) entry which is preliminary data.</text>
</comment>
<dbReference type="InterPro" id="IPR027417">
    <property type="entry name" value="P-loop_NTPase"/>
</dbReference>
<dbReference type="SUPFAM" id="SSF52540">
    <property type="entry name" value="P-loop containing nucleoside triphosphate hydrolases"/>
    <property type="match status" value="1"/>
</dbReference>
<dbReference type="Proteomes" id="UP000276178">
    <property type="component" value="Unassembled WGS sequence"/>
</dbReference>
<reference evidence="1 4" key="2">
    <citation type="submission" date="2019-06" db="EMBL/GenBank/DDBJ databases">
        <title>Whole genome shotgun sequence of Brevibacillus agri NBRC 15538.</title>
        <authorList>
            <person name="Hosoyama A."/>
            <person name="Uohara A."/>
            <person name="Ohji S."/>
            <person name="Ichikawa N."/>
        </authorList>
    </citation>
    <scope>NUCLEOTIDE SEQUENCE [LARGE SCALE GENOMIC DNA]</scope>
    <source>
        <strain evidence="1 4">NBRC 15538</strain>
    </source>
</reference>
<reference evidence="2 3" key="1">
    <citation type="submission" date="2018-10" db="EMBL/GenBank/DDBJ databases">
        <title>Phylogenomics of Brevibacillus.</title>
        <authorList>
            <person name="Dunlap C."/>
        </authorList>
    </citation>
    <scope>NUCLEOTIDE SEQUENCE [LARGE SCALE GENOMIC DNA]</scope>
    <source>
        <strain evidence="2 3">NRRL NRS 1219</strain>
    </source>
</reference>
<accession>A0A3M8A8C0</accession>
<sequence length="290" mass="33813">MFHQMSRFVSKFRDLEQQEFTHTSEEERQWRLLKEKLASPHTVEQQEAIIRKCIAVTSLYPQAGASFVAGNIAYAWAGQGIPVTLCEMPNQTSYFYFALDYERRVRSLKNFSPTSLLLMQNNQLRIQIDTPFHGQQESSRMDIANWILRVSKDSPIVFIDISSHWNQSEARQIFEIADEVWVVFDTDIARLTRLFLVETAPSWWVTEKSKLRFIANKWNAHFARSTVMKKVKGTLSLWGQTFPQIDYQIPLVDEEKAAMAHVKANFLLELFPEQESEFQSLIYAHKGRVL</sequence>
<organism evidence="2 3">
    <name type="scientific">Brevibacillus agri</name>
    <dbReference type="NCBI Taxonomy" id="51101"/>
    <lineage>
        <taxon>Bacteria</taxon>
        <taxon>Bacillati</taxon>
        <taxon>Bacillota</taxon>
        <taxon>Bacilli</taxon>
        <taxon>Bacillales</taxon>
        <taxon>Paenibacillaceae</taxon>
        <taxon>Brevibacillus</taxon>
    </lineage>
</organism>
<dbReference type="EMBL" id="BJOD01000075">
    <property type="protein sequence ID" value="GED28490.1"/>
    <property type="molecule type" value="Genomic_DNA"/>
</dbReference>
<protein>
    <recommendedName>
        <fullName evidence="5">CpsD/CapB family tyrosine-protein kinase</fullName>
    </recommendedName>
</protein>
<evidence type="ECO:0000313" key="1">
    <source>
        <dbReference type="EMBL" id="GED28490.1"/>
    </source>
</evidence>
<evidence type="ECO:0000313" key="4">
    <source>
        <dbReference type="Proteomes" id="UP000317180"/>
    </source>
</evidence>
<dbReference type="AlphaFoldDB" id="A0A3M8A8C0"/>
<evidence type="ECO:0008006" key="5">
    <source>
        <dbReference type="Google" id="ProtNLM"/>
    </source>
</evidence>
<dbReference type="GeneID" id="82809083"/>
<dbReference type="EMBL" id="RHHN01000096">
    <property type="protein sequence ID" value="RNB47271.1"/>
    <property type="molecule type" value="Genomic_DNA"/>
</dbReference>